<feature type="region of interest" description="Disordered" evidence="1">
    <location>
        <begin position="454"/>
        <end position="480"/>
    </location>
</feature>
<name>L1L994_THEEQ</name>
<reference evidence="3 4" key="1">
    <citation type="journal article" date="2012" name="BMC Genomics">
        <title>Comparative genomic analysis and phylogenetic position of Theileria equi.</title>
        <authorList>
            <person name="Kappmeyer L.S."/>
            <person name="Thiagarajan M."/>
            <person name="Herndon D.R."/>
            <person name="Ramsay J.D."/>
            <person name="Caler E."/>
            <person name="Djikeng A."/>
            <person name="Gillespie J.J."/>
            <person name="Lau A.O."/>
            <person name="Roalson E.H."/>
            <person name="Silva J.C."/>
            <person name="Silva M.G."/>
            <person name="Suarez C.E."/>
            <person name="Ueti M.W."/>
            <person name="Nene V.M."/>
            <person name="Mealey R.H."/>
            <person name="Knowles D.P."/>
            <person name="Brayton K.A."/>
        </authorList>
    </citation>
    <scope>NUCLEOTIDE SEQUENCE [LARGE SCALE GENOMIC DNA]</scope>
    <source>
        <strain evidence="3 4">WA</strain>
    </source>
</reference>
<dbReference type="RefSeq" id="XP_004831434.1">
    <property type="nucleotide sequence ID" value="XM_004831377.1"/>
</dbReference>
<dbReference type="KEGG" id="beq:BEWA_016600"/>
<dbReference type="AlphaFoldDB" id="L1L994"/>
<proteinExistence type="predicted"/>
<gene>
    <name evidence="3" type="ORF">BEWA_016600</name>
</gene>
<feature type="region of interest" description="Disordered" evidence="1">
    <location>
        <begin position="132"/>
        <end position="178"/>
    </location>
</feature>
<accession>L1L994</accession>
<evidence type="ECO:0000313" key="3">
    <source>
        <dbReference type="EMBL" id="EKX71982.1"/>
    </source>
</evidence>
<dbReference type="GeneID" id="15804884"/>
<evidence type="ECO:0000256" key="2">
    <source>
        <dbReference type="SAM" id="SignalP"/>
    </source>
</evidence>
<keyword evidence="4" id="KW-1185">Reference proteome</keyword>
<dbReference type="OrthoDB" id="360827at2759"/>
<feature type="compositionally biased region" description="Basic and acidic residues" evidence="1">
    <location>
        <begin position="132"/>
        <end position="147"/>
    </location>
</feature>
<protein>
    <submittedName>
        <fullName evidence="3">Uncharacterized protein</fullName>
    </submittedName>
</protein>
<evidence type="ECO:0000313" key="4">
    <source>
        <dbReference type="Proteomes" id="UP000031512"/>
    </source>
</evidence>
<dbReference type="EMBL" id="ACOU01000008">
    <property type="protein sequence ID" value="EKX71982.1"/>
    <property type="molecule type" value="Genomic_DNA"/>
</dbReference>
<dbReference type="InterPro" id="IPR007480">
    <property type="entry name" value="DUF529"/>
</dbReference>
<comment type="caution">
    <text evidence="3">The sequence shown here is derived from an EMBL/GenBank/DDBJ whole genome shotgun (WGS) entry which is preliminary data.</text>
</comment>
<dbReference type="VEuPathDB" id="PiroplasmaDB:BEWA_016600"/>
<organism evidence="3 4">
    <name type="scientific">Theileria equi strain WA</name>
    <dbReference type="NCBI Taxonomy" id="1537102"/>
    <lineage>
        <taxon>Eukaryota</taxon>
        <taxon>Sar</taxon>
        <taxon>Alveolata</taxon>
        <taxon>Apicomplexa</taxon>
        <taxon>Aconoidasida</taxon>
        <taxon>Piroplasmida</taxon>
        <taxon>Theileriidae</taxon>
        <taxon>Theileria</taxon>
    </lineage>
</organism>
<feature type="compositionally biased region" description="Basic and acidic residues" evidence="1">
    <location>
        <begin position="414"/>
        <end position="424"/>
    </location>
</feature>
<evidence type="ECO:0000256" key="1">
    <source>
        <dbReference type="SAM" id="MobiDB-lite"/>
    </source>
</evidence>
<dbReference type="Pfam" id="PF04385">
    <property type="entry name" value="FAINT"/>
    <property type="match status" value="2"/>
</dbReference>
<keyword evidence="2" id="KW-0732">Signal</keyword>
<feature type="region of interest" description="Disordered" evidence="1">
    <location>
        <begin position="394"/>
        <end position="424"/>
    </location>
</feature>
<sequence length="626" mass="70624">MRFIGAFYALYICALCRCVDPLGSLEDNIALDLLNEDPVRIKVDRGVVDDIPYDSFFLENGKMFGELTEGQVTIWKAGQDERCTAINLYHKDNVELISMHVNGDSGSRLVCFEKVDGEWKELPESDFERTLDGLKGKSQDEEGELKISSKSPLTVDISDPDESTTTVTESASERAEHKSYTAKDGLEITSVTDGQNVIWEAGDGERCAYVRISVTDGKKVLSMYLVRSAKTAIKCFEKKDEEWVCVTDKEFNWKPDDVENEPSEPFVPGIVTEVPSLPETKDTKTILDVSKPDKEHVKIIPSYAEGIMYITYSPNKGRRITSVSDNNLEIWRAGSDETIKFVKSSIRDELELLSIYLRNGKIMEHKCFENVNGQWNEIDDDRFDEIHESMKTKHPTIVDDVDKTEELEDDEEESTKLQREHEFYDPDRYDSLEEILSEEHVTDTGNLRAEAADVFSGDSSDEDEDSPAQPAKDESNSVPPEILRIGQAIFEISGKKPKDLTKPIELNFDNVDSNIGVHEGTLNNFQHKLYIPKNGHFISKIIDEGRVIDVGDGKCVLTYVYHRPEPVLSLLVFESNGHEAHKFMVKDCEWKEPDADMKKTLETEGEGFVQALVDAVQSAVGKDALQ</sequence>
<feature type="compositionally biased region" description="Acidic residues" evidence="1">
    <location>
        <begin position="402"/>
        <end position="413"/>
    </location>
</feature>
<dbReference type="Proteomes" id="UP000031512">
    <property type="component" value="Unassembled WGS sequence"/>
</dbReference>
<feature type="chain" id="PRO_5003952890" evidence="2">
    <location>
        <begin position="19"/>
        <end position="626"/>
    </location>
</feature>
<feature type="signal peptide" evidence="2">
    <location>
        <begin position="1"/>
        <end position="18"/>
    </location>
</feature>